<keyword evidence="1" id="KW-1133">Transmembrane helix</keyword>
<name>A0A7R8VQ05_TIMDO</name>
<protein>
    <submittedName>
        <fullName evidence="2">Uncharacterized protein</fullName>
    </submittedName>
</protein>
<sequence>MMFYLNNFFSSITKTQLSILPKHLLSSHWQLAVTHYFTKEDTEDFSTSGLYCNFVFLVQGHVLVLVLWLLTLQNLENVYRDFDRRDLKRSLAAPLPTVSSSTTDVR</sequence>
<dbReference type="AlphaFoldDB" id="A0A7R8VQ05"/>
<evidence type="ECO:0000256" key="1">
    <source>
        <dbReference type="SAM" id="Phobius"/>
    </source>
</evidence>
<feature type="transmembrane region" description="Helical" evidence="1">
    <location>
        <begin position="48"/>
        <end position="70"/>
    </location>
</feature>
<evidence type="ECO:0000313" key="2">
    <source>
        <dbReference type="EMBL" id="CAD7200986.1"/>
    </source>
</evidence>
<gene>
    <name evidence="2" type="ORF">TDIB3V08_LOCUS7195</name>
</gene>
<keyword evidence="1" id="KW-0472">Membrane</keyword>
<dbReference type="EMBL" id="OA567951">
    <property type="protein sequence ID" value="CAD7200986.1"/>
    <property type="molecule type" value="Genomic_DNA"/>
</dbReference>
<keyword evidence="1" id="KW-0812">Transmembrane</keyword>
<proteinExistence type="predicted"/>
<accession>A0A7R8VQ05</accession>
<organism evidence="2">
    <name type="scientific">Timema douglasi</name>
    <name type="common">Walking stick</name>
    <dbReference type="NCBI Taxonomy" id="61478"/>
    <lineage>
        <taxon>Eukaryota</taxon>
        <taxon>Metazoa</taxon>
        <taxon>Ecdysozoa</taxon>
        <taxon>Arthropoda</taxon>
        <taxon>Hexapoda</taxon>
        <taxon>Insecta</taxon>
        <taxon>Pterygota</taxon>
        <taxon>Neoptera</taxon>
        <taxon>Polyneoptera</taxon>
        <taxon>Phasmatodea</taxon>
        <taxon>Timematodea</taxon>
        <taxon>Timematoidea</taxon>
        <taxon>Timematidae</taxon>
        <taxon>Timema</taxon>
    </lineage>
</organism>
<reference evidence="2" key="1">
    <citation type="submission" date="2020-11" db="EMBL/GenBank/DDBJ databases">
        <authorList>
            <person name="Tran Van P."/>
        </authorList>
    </citation>
    <scope>NUCLEOTIDE SEQUENCE</scope>
</reference>